<dbReference type="InterPro" id="IPR042070">
    <property type="entry name" value="PucR_C-HTH_sf"/>
</dbReference>
<feature type="domain" description="CdaR GGDEF-like" evidence="3">
    <location>
        <begin position="187"/>
        <end position="294"/>
    </location>
</feature>
<dbReference type="PANTHER" id="PTHR33744">
    <property type="entry name" value="CARBOHYDRATE DIACID REGULATOR"/>
    <property type="match status" value="1"/>
</dbReference>
<proteinExistence type="inferred from homology"/>
<keyword evidence="5" id="KW-1185">Reference proteome</keyword>
<evidence type="ECO:0000313" key="4">
    <source>
        <dbReference type="EMBL" id="QUR69682.1"/>
    </source>
</evidence>
<dbReference type="InterPro" id="IPR041522">
    <property type="entry name" value="CdaR_GGDEF"/>
</dbReference>
<name>A0A975K1M2_9MYCO</name>
<feature type="domain" description="PucR C-terminal helix-turn-helix" evidence="2">
    <location>
        <begin position="342"/>
        <end position="397"/>
    </location>
</feature>
<dbReference type="Proteomes" id="UP000682202">
    <property type="component" value="Chromosome"/>
</dbReference>
<dbReference type="Gene3D" id="1.10.10.2840">
    <property type="entry name" value="PucR C-terminal helix-turn-helix domain"/>
    <property type="match status" value="1"/>
</dbReference>
<evidence type="ECO:0000259" key="3">
    <source>
        <dbReference type="Pfam" id="PF17853"/>
    </source>
</evidence>
<protein>
    <submittedName>
        <fullName evidence="4">PucR family transcriptional regulator</fullName>
    </submittedName>
</protein>
<dbReference type="Pfam" id="PF17853">
    <property type="entry name" value="GGDEF_2"/>
    <property type="match status" value="1"/>
</dbReference>
<dbReference type="InterPro" id="IPR025736">
    <property type="entry name" value="PucR_C-HTH_dom"/>
</dbReference>
<sequence>MVRLEPSPRVRELIREAAWIALHPSQDWLDAFDQATLAAYPSIGEDPALAAIISRSNRTNLIHFAAANLREPGASVPPNLGAEQVRMARELVRRGVDSVALEVYRIGHNVALRRWTEIVFGLTSDPAELRELLDGPVRSANEFVDATLAGLAAQMQQERDQLTRDIHAQRHRIVENILDGAPFNSEQAEAKLGYPLDGSHTAMIIWSDEPDDYHNELDRAAEAVVSTAGSPLALTVVPDAATRWLWSQDAAGFDITNVRHALSNAPGARAAIGTTAPGMDGFRTSHFDALTTQRTLARMRSTQRVALFGAIEMVALLTHDLASTDKFIANTLGDFESASRELHATLLAFIRQQCNASRAAKVLYIHRNTLLHRVEAAQKLLPRPLDETTLHVGIALEVLQWRGDHAEDYGKKRTEQQPGVAPTGSR</sequence>
<accession>A0A975K1M2</accession>
<comment type="similarity">
    <text evidence="1">Belongs to the CdaR family.</text>
</comment>
<dbReference type="EMBL" id="CP046600">
    <property type="protein sequence ID" value="QUR69682.1"/>
    <property type="molecule type" value="Genomic_DNA"/>
</dbReference>
<dbReference type="KEGG" id="mspg:F6B93_08630"/>
<gene>
    <name evidence="4" type="ORF">F6B93_08630</name>
</gene>
<dbReference type="PANTHER" id="PTHR33744:SF1">
    <property type="entry name" value="DNA-BINDING TRANSCRIPTIONAL ACTIVATOR ADER"/>
    <property type="match status" value="1"/>
</dbReference>
<dbReference type="AlphaFoldDB" id="A0A975K1M2"/>
<evidence type="ECO:0000256" key="1">
    <source>
        <dbReference type="ARBA" id="ARBA00006754"/>
    </source>
</evidence>
<dbReference type="Pfam" id="PF13556">
    <property type="entry name" value="HTH_30"/>
    <property type="match status" value="1"/>
</dbReference>
<evidence type="ECO:0000313" key="5">
    <source>
        <dbReference type="Proteomes" id="UP000682202"/>
    </source>
</evidence>
<dbReference type="InterPro" id="IPR051448">
    <property type="entry name" value="CdaR-like_regulators"/>
</dbReference>
<reference evidence="4" key="1">
    <citation type="submission" date="2019-12" db="EMBL/GenBank/DDBJ databases">
        <title>Mycobacterium spongiae sp. nov.</title>
        <authorList>
            <person name="Stinear T."/>
        </authorList>
    </citation>
    <scope>NUCLEOTIDE SEQUENCE</scope>
    <source>
        <strain evidence="4">FSD4b-SM</strain>
    </source>
</reference>
<evidence type="ECO:0000259" key="2">
    <source>
        <dbReference type="Pfam" id="PF13556"/>
    </source>
</evidence>
<organism evidence="4 5">
    <name type="scientific">Mycobacterium spongiae</name>
    <dbReference type="NCBI Taxonomy" id="886343"/>
    <lineage>
        <taxon>Bacteria</taxon>
        <taxon>Bacillati</taxon>
        <taxon>Actinomycetota</taxon>
        <taxon>Actinomycetes</taxon>
        <taxon>Mycobacteriales</taxon>
        <taxon>Mycobacteriaceae</taxon>
        <taxon>Mycobacterium</taxon>
    </lineage>
</organism>